<gene>
    <name evidence="5" type="ORF">ACFSBW_08900</name>
</gene>
<dbReference type="Gene3D" id="3.30.360.10">
    <property type="entry name" value="Dihydrodipicolinate Reductase, domain 2"/>
    <property type="match status" value="1"/>
</dbReference>
<dbReference type="Gene3D" id="3.40.50.720">
    <property type="entry name" value="NAD(P)-binding Rossmann-like Domain"/>
    <property type="match status" value="1"/>
</dbReference>
<dbReference type="PANTHER" id="PTHR43708">
    <property type="entry name" value="CONSERVED EXPRESSED OXIDOREDUCTASE (EUROFUNG)"/>
    <property type="match status" value="1"/>
</dbReference>
<feature type="compositionally biased region" description="Polar residues" evidence="3">
    <location>
        <begin position="353"/>
        <end position="365"/>
    </location>
</feature>
<organism evidence="5 6">
    <name type="scientific">Halohasta litorea</name>
    <dbReference type="NCBI Taxonomy" id="869891"/>
    <lineage>
        <taxon>Archaea</taxon>
        <taxon>Methanobacteriati</taxon>
        <taxon>Methanobacteriota</taxon>
        <taxon>Stenosarchaea group</taxon>
        <taxon>Halobacteria</taxon>
        <taxon>Halobacteriales</taxon>
        <taxon>Haloferacaceae</taxon>
        <taxon>Halohasta</taxon>
    </lineage>
</organism>
<dbReference type="GO" id="GO:0016491">
    <property type="term" value="F:oxidoreductase activity"/>
    <property type="evidence" value="ECO:0007669"/>
    <property type="project" value="UniProtKB-KW"/>
</dbReference>
<sequence length="376" mass="40768">MSLRTAVIGGGTVSENHLSGLAQNPKTELVAICDLDEETARAKATSYGIKAYFDVGELLESERLDWVHVCTPPQTHLAVATEVLEAGVPTLVEKPVTETIEEFEELAAVAEREDVPFSVVHNHKFGLVMRTVLEEIESGELGKLRGVDLLYTGSTEPDTANRGAWNFELLGGEFEEGLPHPLYLGLNAGGLPRSDADVAAQTSLVGDYEMEFGYDCAQLQYVSEAGTLCTIKMLSGTKPVRILYVHGSESTLAADLVSQTLVRLDRDYKASALARAQNNIDQIVDRVRGTAENVGVVLKDKRAGEWETAMERNGSYYQFDAEAEALLTGTEPPVSVDEARWTVKLQEAIRDSVPQTETAATTDSDGSAESEVPSDD</sequence>
<dbReference type="InterPro" id="IPR000683">
    <property type="entry name" value="Gfo/Idh/MocA-like_OxRdtase_N"/>
</dbReference>
<dbReference type="EMBL" id="JBHUDM010000002">
    <property type="protein sequence ID" value="MFD1641989.1"/>
    <property type="molecule type" value="Genomic_DNA"/>
</dbReference>
<keyword evidence="6" id="KW-1185">Reference proteome</keyword>
<name>A0ABD6D6W6_9EURY</name>
<proteinExistence type="inferred from homology"/>
<protein>
    <submittedName>
        <fullName evidence="5">Gfo/Idh/MocA family protein</fullName>
    </submittedName>
</protein>
<dbReference type="RefSeq" id="WP_256395636.1">
    <property type="nucleotide sequence ID" value="NZ_JANHDJ010000002.1"/>
</dbReference>
<reference evidence="5 6" key="1">
    <citation type="journal article" date="2019" name="Int. J. Syst. Evol. Microbiol.">
        <title>The Global Catalogue of Microorganisms (GCM) 10K type strain sequencing project: providing services to taxonomists for standard genome sequencing and annotation.</title>
        <authorList>
            <consortium name="The Broad Institute Genomics Platform"/>
            <consortium name="The Broad Institute Genome Sequencing Center for Infectious Disease"/>
            <person name="Wu L."/>
            <person name="Ma J."/>
        </authorList>
    </citation>
    <scope>NUCLEOTIDE SEQUENCE [LARGE SCALE GENOMIC DNA]</scope>
    <source>
        <strain evidence="5 6">CGMCC 1.10593</strain>
    </source>
</reference>
<evidence type="ECO:0000313" key="5">
    <source>
        <dbReference type="EMBL" id="MFD1641989.1"/>
    </source>
</evidence>
<evidence type="ECO:0000256" key="2">
    <source>
        <dbReference type="ARBA" id="ARBA00023002"/>
    </source>
</evidence>
<comment type="similarity">
    <text evidence="1">Belongs to the Gfo/Idh/MocA family.</text>
</comment>
<keyword evidence="2" id="KW-0560">Oxidoreductase</keyword>
<dbReference type="InterPro" id="IPR051317">
    <property type="entry name" value="Gfo/Idh/MocA_oxidoreduct"/>
</dbReference>
<feature type="compositionally biased region" description="Acidic residues" evidence="3">
    <location>
        <begin position="366"/>
        <end position="376"/>
    </location>
</feature>
<accession>A0ABD6D6W6</accession>
<comment type="caution">
    <text evidence="5">The sequence shown here is derived from an EMBL/GenBank/DDBJ whole genome shotgun (WGS) entry which is preliminary data.</text>
</comment>
<dbReference type="Pfam" id="PF01408">
    <property type="entry name" value="GFO_IDH_MocA"/>
    <property type="match status" value="1"/>
</dbReference>
<dbReference type="PANTHER" id="PTHR43708:SF5">
    <property type="entry name" value="CONSERVED EXPRESSED OXIDOREDUCTASE (EUROFUNG)-RELATED"/>
    <property type="match status" value="1"/>
</dbReference>
<dbReference type="SUPFAM" id="SSF51735">
    <property type="entry name" value="NAD(P)-binding Rossmann-fold domains"/>
    <property type="match status" value="1"/>
</dbReference>
<dbReference type="InterPro" id="IPR036291">
    <property type="entry name" value="NAD(P)-bd_dom_sf"/>
</dbReference>
<evidence type="ECO:0000256" key="3">
    <source>
        <dbReference type="SAM" id="MobiDB-lite"/>
    </source>
</evidence>
<dbReference type="Proteomes" id="UP001597052">
    <property type="component" value="Unassembled WGS sequence"/>
</dbReference>
<evidence type="ECO:0000313" key="6">
    <source>
        <dbReference type="Proteomes" id="UP001597052"/>
    </source>
</evidence>
<evidence type="ECO:0000256" key="1">
    <source>
        <dbReference type="ARBA" id="ARBA00010928"/>
    </source>
</evidence>
<feature type="domain" description="Gfo/Idh/MocA-like oxidoreductase N-terminal" evidence="4">
    <location>
        <begin position="3"/>
        <end position="120"/>
    </location>
</feature>
<evidence type="ECO:0000259" key="4">
    <source>
        <dbReference type="Pfam" id="PF01408"/>
    </source>
</evidence>
<dbReference type="AlphaFoldDB" id="A0ABD6D6W6"/>
<feature type="region of interest" description="Disordered" evidence="3">
    <location>
        <begin position="350"/>
        <end position="376"/>
    </location>
</feature>
<dbReference type="SUPFAM" id="SSF55347">
    <property type="entry name" value="Glyceraldehyde-3-phosphate dehydrogenase-like, C-terminal domain"/>
    <property type="match status" value="1"/>
</dbReference>